<dbReference type="Proteomes" id="UP000076761">
    <property type="component" value="Unassembled WGS sequence"/>
</dbReference>
<evidence type="ECO:0000313" key="2">
    <source>
        <dbReference type="Proteomes" id="UP000076761"/>
    </source>
</evidence>
<keyword evidence="2" id="KW-1185">Reference proteome</keyword>
<dbReference type="AlphaFoldDB" id="A0A165UXE4"/>
<proteinExistence type="predicted"/>
<sequence length="75" mass="8337">MHINFPRELARLLTGTLWVSYTCVRSMMPSPSSPDISVDPARPRTDVALSGILEGCRQAKSNIWNAQIMHLPADD</sequence>
<dbReference type="EMBL" id="KV425556">
    <property type="protein sequence ID" value="KZT28843.1"/>
    <property type="molecule type" value="Genomic_DNA"/>
</dbReference>
<dbReference type="InParanoid" id="A0A165UXE4"/>
<name>A0A165UXE4_9AGAM</name>
<protein>
    <submittedName>
        <fullName evidence="1">Uncharacterized protein</fullName>
    </submittedName>
</protein>
<reference evidence="1 2" key="1">
    <citation type="journal article" date="2016" name="Mol. Biol. Evol.">
        <title>Comparative Genomics of Early-Diverging Mushroom-Forming Fungi Provides Insights into the Origins of Lignocellulose Decay Capabilities.</title>
        <authorList>
            <person name="Nagy L.G."/>
            <person name="Riley R."/>
            <person name="Tritt A."/>
            <person name="Adam C."/>
            <person name="Daum C."/>
            <person name="Floudas D."/>
            <person name="Sun H."/>
            <person name="Yadav J.S."/>
            <person name="Pangilinan J."/>
            <person name="Larsson K.H."/>
            <person name="Matsuura K."/>
            <person name="Barry K."/>
            <person name="Labutti K."/>
            <person name="Kuo R."/>
            <person name="Ohm R.A."/>
            <person name="Bhattacharya S.S."/>
            <person name="Shirouzu T."/>
            <person name="Yoshinaga Y."/>
            <person name="Martin F.M."/>
            <person name="Grigoriev I.V."/>
            <person name="Hibbett D.S."/>
        </authorList>
    </citation>
    <scope>NUCLEOTIDE SEQUENCE [LARGE SCALE GENOMIC DNA]</scope>
    <source>
        <strain evidence="1 2">HHB14362 ss-1</strain>
    </source>
</reference>
<gene>
    <name evidence="1" type="ORF">NEOLEDRAFT_1129098</name>
</gene>
<evidence type="ECO:0000313" key="1">
    <source>
        <dbReference type="EMBL" id="KZT28843.1"/>
    </source>
</evidence>
<accession>A0A165UXE4</accession>
<organism evidence="1 2">
    <name type="scientific">Neolentinus lepideus HHB14362 ss-1</name>
    <dbReference type="NCBI Taxonomy" id="1314782"/>
    <lineage>
        <taxon>Eukaryota</taxon>
        <taxon>Fungi</taxon>
        <taxon>Dikarya</taxon>
        <taxon>Basidiomycota</taxon>
        <taxon>Agaricomycotina</taxon>
        <taxon>Agaricomycetes</taxon>
        <taxon>Gloeophyllales</taxon>
        <taxon>Gloeophyllaceae</taxon>
        <taxon>Neolentinus</taxon>
    </lineage>
</organism>